<dbReference type="GO" id="GO:0005524">
    <property type="term" value="F:ATP binding"/>
    <property type="evidence" value="ECO:0007669"/>
    <property type="project" value="UniProtKB-UniRule"/>
</dbReference>
<evidence type="ECO:0000256" key="4">
    <source>
        <dbReference type="ARBA" id="ARBA00022694"/>
    </source>
</evidence>
<dbReference type="Pfam" id="PF11734">
    <property type="entry name" value="TilS_C"/>
    <property type="match status" value="1"/>
</dbReference>
<evidence type="ECO:0000313" key="10">
    <source>
        <dbReference type="EMBL" id="SMC00069.1"/>
    </source>
</evidence>
<dbReference type="InterPro" id="IPR012094">
    <property type="entry name" value="tRNA_Ile_lys_synt"/>
</dbReference>
<dbReference type="InterPro" id="IPR012795">
    <property type="entry name" value="tRNA_Ile_lys_synt_N"/>
</dbReference>
<sequence length="461" mass="52040">MAALLEQVRLTIQRYKLLDFGEKVVVGVSGGPDSLALLCSLLELQKELGISLHVAHLDHRLRENSAQEAAYVRRLAQQWGLPVTVEARDVRTYQREHKLSLEEAAREVRYRFLREVAGKVGATKIAVGHQADDQAETLLLNLLRGSGLTGLKAMLPHREGIIRPLLFITREEIEAYCRDKGLVPCRDPSNLDPAYRRNKIRQELIPWLAREFNPAIVRVLARTAVLLAEEEAFLEEVTRESLAKVIKEQGRGYLQIEREGLLSLPPALERRVLRAAVLSLGGGVEFYHVEHLRELLRAGSGALTLPQGLQAKVSHGFLLLKEPNVKGEEEILFCHPLKVPGVTPLPEIGRRLRIEILPPPAKVITPPWEAWVDRDKLPGPLWARNWRPGDRFRPLGMKGTKKLQDLFVDAGINTRERRRLPVVVSGENIVWVAGVRLAEDFKITPETRWALHLILEEEALD</sequence>
<feature type="domain" description="Lysidine-tRNA(Ile) synthetase C-terminal" evidence="9">
    <location>
        <begin position="381"/>
        <end position="453"/>
    </location>
</feature>
<dbReference type="InterPro" id="IPR011063">
    <property type="entry name" value="TilS/TtcA_N"/>
</dbReference>
<comment type="function">
    <text evidence="8">Ligates lysine onto the cytidine present at position 34 of the AUA codon-specific tRNA(Ile) that contains the anticodon CAU, in an ATP-dependent manner. Cytidine is converted to lysidine, thus changing the amino acid specificity of the tRNA from methionine to isoleucine.</text>
</comment>
<gene>
    <name evidence="8" type="primary">tilS</name>
    <name evidence="10" type="ORF">SAMN00808754_3257</name>
</gene>
<dbReference type="InterPro" id="IPR012796">
    <property type="entry name" value="Lysidine-tRNA-synth_C"/>
</dbReference>
<dbReference type="Proteomes" id="UP000192569">
    <property type="component" value="Chromosome I"/>
</dbReference>
<dbReference type="GO" id="GO:0005737">
    <property type="term" value="C:cytoplasm"/>
    <property type="evidence" value="ECO:0007669"/>
    <property type="project" value="UniProtKB-SubCell"/>
</dbReference>
<comment type="similarity">
    <text evidence="8">Belongs to the tRNA(Ile)-lysidine synthase family.</text>
</comment>
<dbReference type="Pfam" id="PF09179">
    <property type="entry name" value="TilS"/>
    <property type="match status" value="1"/>
</dbReference>
<comment type="catalytic activity">
    <reaction evidence="7 8">
        <text>cytidine(34) in tRNA(Ile2) + L-lysine + ATP = lysidine(34) in tRNA(Ile2) + AMP + diphosphate + H(+)</text>
        <dbReference type="Rhea" id="RHEA:43744"/>
        <dbReference type="Rhea" id="RHEA-COMP:10625"/>
        <dbReference type="Rhea" id="RHEA-COMP:10670"/>
        <dbReference type="ChEBI" id="CHEBI:15378"/>
        <dbReference type="ChEBI" id="CHEBI:30616"/>
        <dbReference type="ChEBI" id="CHEBI:32551"/>
        <dbReference type="ChEBI" id="CHEBI:33019"/>
        <dbReference type="ChEBI" id="CHEBI:82748"/>
        <dbReference type="ChEBI" id="CHEBI:83665"/>
        <dbReference type="ChEBI" id="CHEBI:456215"/>
        <dbReference type="EC" id="6.3.4.19"/>
    </reaction>
</comment>
<keyword evidence="5 8" id="KW-0547">Nucleotide-binding</keyword>
<dbReference type="EMBL" id="LT838272">
    <property type="protein sequence ID" value="SMC00069.1"/>
    <property type="molecule type" value="Genomic_DNA"/>
</dbReference>
<keyword evidence="4 8" id="KW-0819">tRNA processing</keyword>
<dbReference type="PANTHER" id="PTHR43033:SF1">
    <property type="entry name" value="TRNA(ILE)-LYSIDINE SYNTHASE-RELATED"/>
    <property type="match status" value="1"/>
</dbReference>
<dbReference type="STRING" id="698762.SAMN00808754_3257"/>
<dbReference type="PANTHER" id="PTHR43033">
    <property type="entry name" value="TRNA(ILE)-LYSIDINE SYNTHASE-RELATED"/>
    <property type="match status" value="1"/>
</dbReference>
<evidence type="ECO:0000259" key="9">
    <source>
        <dbReference type="SMART" id="SM00977"/>
    </source>
</evidence>
<dbReference type="RefSeq" id="WP_084666895.1">
    <property type="nucleotide sequence ID" value="NZ_LT838272.1"/>
</dbReference>
<protein>
    <recommendedName>
        <fullName evidence="8">tRNA(Ile)-lysidine synthase</fullName>
        <ecNumber evidence="8">6.3.4.19</ecNumber>
    </recommendedName>
    <alternativeName>
        <fullName evidence="8">tRNA(Ile)-2-lysyl-cytidine synthase</fullName>
    </alternativeName>
    <alternativeName>
        <fullName evidence="8">tRNA(Ile)-lysidine synthetase</fullName>
    </alternativeName>
</protein>
<evidence type="ECO:0000256" key="6">
    <source>
        <dbReference type="ARBA" id="ARBA00022840"/>
    </source>
</evidence>
<dbReference type="NCBIfam" id="TIGR02432">
    <property type="entry name" value="lysidine_TilS_N"/>
    <property type="match status" value="1"/>
</dbReference>
<dbReference type="InterPro" id="IPR015262">
    <property type="entry name" value="tRNA_Ile_lys_synt_subst-bd"/>
</dbReference>
<dbReference type="OrthoDB" id="9807403at2"/>
<organism evidence="10 11">
    <name type="scientific">Thermanaeromonas toyohensis ToBE</name>
    <dbReference type="NCBI Taxonomy" id="698762"/>
    <lineage>
        <taxon>Bacteria</taxon>
        <taxon>Bacillati</taxon>
        <taxon>Bacillota</taxon>
        <taxon>Clostridia</taxon>
        <taxon>Neomoorellales</taxon>
        <taxon>Neomoorellaceae</taxon>
        <taxon>Thermanaeromonas</taxon>
    </lineage>
</organism>
<dbReference type="CDD" id="cd01992">
    <property type="entry name" value="TilS_N"/>
    <property type="match status" value="1"/>
</dbReference>
<dbReference type="InterPro" id="IPR014729">
    <property type="entry name" value="Rossmann-like_a/b/a_fold"/>
</dbReference>
<name>A0A1W1W366_9FIRM</name>
<dbReference type="SMART" id="SM00977">
    <property type="entry name" value="TilS_C"/>
    <property type="match status" value="1"/>
</dbReference>
<comment type="subcellular location">
    <subcellularLocation>
        <location evidence="1 8">Cytoplasm</location>
    </subcellularLocation>
</comment>
<dbReference type="GO" id="GO:0006400">
    <property type="term" value="P:tRNA modification"/>
    <property type="evidence" value="ECO:0007669"/>
    <property type="project" value="UniProtKB-UniRule"/>
</dbReference>
<evidence type="ECO:0000256" key="8">
    <source>
        <dbReference type="HAMAP-Rule" id="MF_01161"/>
    </source>
</evidence>
<feature type="binding site" evidence="8">
    <location>
        <begin position="29"/>
        <end position="34"/>
    </location>
    <ligand>
        <name>ATP</name>
        <dbReference type="ChEBI" id="CHEBI:30616"/>
    </ligand>
</feature>
<keyword evidence="3 8" id="KW-0436">Ligase</keyword>
<keyword evidence="11" id="KW-1185">Reference proteome</keyword>
<dbReference type="SUPFAM" id="SSF56037">
    <property type="entry name" value="PheT/TilS domain"/>
    <property type="match status" value="1"/>
</dbReference>
<evidence type="ECO:0000256" key="1">
    <source>
        <dbReference type="ARBA" id="ARBA00004496"/>
    </source>
</evidence>
<evidence type="ECO:0000256" key="3">
    <source>
        <dbReference type="ARBA" id="ARBA00022598"/>
    </source>
</evidence>
<dbReference type="AlphaFoldDB" id="A0A1W1W366"/>
<proteinExistence type="inferred from homology"/>
<accession>A0A1W1W366</accession>
<dbReference type="HAMAP" id="MF_01161">
    <property type="entry name" value="tRNA_Ile_lys_synt"/>
    <property type="match status" value="1"/>
</dbReference>
<dbReference type="SUPFAM" id="SSF52402">
    <property type="entry name" value="Adenine nucleotide alpha hydrolases-like"/>
    <property type="match status" value="1"/>
</dbReference>
<dbReference type="NCBIfam" id="TIGR02433">
    <property type="entry name" value="lysidine_TilS_C"/>
    <property type="match status" value="1"/>
</dbReference>
<evidence type="ECO:0000256" key="5">
    <source>
        <dbReference type="ARBA" id="ARBA00022741"/>
    </source>
</evidence>
<reference evidence="10 11" key="1">
    <citation type="submission" date="2017-04" db="EMBL/GenBank/DDBJ databases">
        <authorList>
            <person name="Afonso C.L."/>
            <person name="Miller P.J."/>
            <person name="Scott M.A."/>
            <person name="Spackman E."/>
            <person name="Goraichik I."/>
            <person name="Dimitrov K.M."/>
            <person name="Suarez D.L."/>
            <person name="Swayne D.E."/>
        </authorList>
    </citation>
    <scope>NUCLEOTIDE SEQUENCE [LARGE SCALE GENOMIC DNA]</scope>
    <source>
        <strain evidence="10 11">ToBE</strain>
    </source>
</reference>
<evidence type="ECO:0000256" key="2">
    <source>
        <dbReference type="ARBA" id="ARBA00022490"/>
    </source>
</evidence>
<keyword evidence="2 8" id="KW-0963">Cytoplasm</keyword>
<dbReference type="Gene3D" id="1.20.59.20">
    <property type="match status" value="1"/>
</dbReference>
<evidence type="ECO:0000313" key="11">
    <source>
        <dbReference type="Proteomes" id="UP000192569"/>
    </source>
</evidence>
<dbReference type="SUPFAM" id="SSF82829">
    <property type="entry name" value="MesJ substrate recognition domain-like"/>
    <property type="match status" value="1"/>
</dbReference>
<comment type="domain">
    <text evidence="8">The N-terminal region contains the highly conserved SGGXDS motif, predicted to be a P-loop motif involved in ATP binding.</text>
</comment>
<evidence type="ECO:0000256" key="7">
    <source>
        <dbReference type="ARBA" id="ARBA00048539"/>
    </source>
</evidence>
<dbReference type="Gene3D" id="3.40.50.620">
    <property type="entry name" value="HUPs"/>
    <property type="match status" value="1"/>
</dbReference>
<dbReference type="EC" id="6.3.4.19" evidence="8"/>
<dbReference type="GO" id="GO:0032267">
    <property type="term" value="F:tRNA(Ile)-lysidine synthase activity"/>
    <property type="evidence" value="ECO:0007669"/>
    <property type="project" value="UniProtKB-EC"/>
</dbReference>
<dbReference type="Pfam" id="PF01171">
    <property type="entry name" value="ATP_bind_3"/>
    <property type="match status" value="1"/>
</dbReference>
<keyword evidence="6 8" id="KW-0067">ATP-binding</keyword>